<dbReference type="Proteomes" id="UP000276133">
    <property type="component" value="Unassembled WGS sequence"/>
</dbReference>
<name>A0A3M7SUP7_BRAPC</name>
<proteinExistence type="predicted"/>
<evidence type="ECO:0000313" key="3">
    <source>
        <dbReference type="Proteomes" id="UP000276133"/>
    </source>
</evidence>
<sequence length="280" mass="30869">MVANDCNGSGMALSDSSITSTCSPLPKYTRPMPKAKNLENVSLSSCSLLSNKVCIRVEVISPLALPTPIRPRERAATPITSILADESDKMRDGILSILASVRNTKTKNGRYANAVVLVIDIVGQQSQGWIAFVLYTGVHDAARQQRARLHIIFVRVQVLVDLSEAVLDVPQRQQTKSGRGAHNAVLFVLVNPHIGLFVVAHQFVFGKGSVHKAVDKRGGQILTRRVHLRLVRSARFQMTLVNVLGHFGLHDVEFARQIQKILTQTRIVHYFCELVGVLDP</sequence>
<reference evidence="2 3" key="1">
    <citation type="journal article" date="2018" name="Sci. Rep.">
        <title>Genomic signatures of local adaptation to the degree of environmental predictability in rotifers.</title>
        <authorList>
            <person name="Franch-Gras L."/>
            <person name="Hahn C."/>
            <person name="Garcia-Roger E.M."/>
            <person name="Carmona M.J."/>
            <person name="Serra M."/>
            <person name="Gomez A."/>
        </authorList>
    </citation>
    <scope>NUCLEOTIDE SEQUENCE [LARGE SCALE GENOMIC DNA]</scope>
    <source>
        <strain evidence="2">HYR1</strain>
    </source>
</reference>
<evidence type="ECO:0000313" key="2">
    <source>
        <dbReference type="EMBL" id="RNA39422.1"/>
    </source>
</evidence>
<organism evidence="2 3">
    <name type="scientific">Brachionus plicatilis</name>
    <name type="common">Marine rotifer</name>
    <name type="synonym">Brachionus muelleri</name>
    <dbReference type="NCBI Taxonomy" id="10195"/>
    <lineage>
        <taxon>Eukaryota</taxon>
        <taxon>Metazoa</taxon>
        <taxon>Spiralia</taxon>
        <taxon>Gnathifera</taxon>
        <taxon>Rotifera</taxon>
        <taxon>Eurotatoria</taxon>
        <taxon>Monogononta</taxon>
        <taxon>Pseudotrocha</taxon>
        <taxon>Ploima</taxon>
        <taxon>Brachionidae</taxon>
        <taxon>Brachionus</taxon>
    </lineage>
</organism>
<keyword evidence="3" id="KW-1185">Reference proteome</keyword>
<dbReference type="AlphaFoldDB" id="A0A3M7SUP7"/>
<evidence type="ECO:0000256" key="1">
    <source>
        <dbReference type="SAM" id="MobiDB-lite"/>
    </source>
</evidence>
<protein>
    <submittedName>
        <fullName evidence="2">Uncharacterized protein</fullName>
    </submittedName>
</protein>
<gene>
    <name evidence="2" type="ORF">BpHYR1_051454</name>
</gene>
<accession>A0A3M7SUP7</accession>
<dbReference type="EMBL" id="REGN01000751">
    <property type="protein sequence ID" value="RNA39422.1"/>
    <property type="molecule type" value="Genomic_DNA"/>
</dbReference>
<comment type="caution">
    <text evidence="2">The sequence shown here is derived from an EMBL/GenBank/DDBJ whole genome shotgun (WGS) entry which is preliminary data.</text>
</comment>
<feature type="region of interest" description="Disordered" evidence="1">
    <location>
        <begin position="1"/>
        <end position="20"/>
    </location>
</feature>